<reference evidence="4 5" key="1">
    <citation type="submission" date="2019-06" db="EMBL/GenBank/DDBJ databases">
        <title>Sequencing the genomes of 1000 actinobacteria strains.</title>
        <authorList>
            <person name="Klenk H.-P."/>
        </authorList>
    </citation>
    <scope>NUCLEOTIDE SEQUENCE [LARGE SCALE GENOMIC DNA]</scope>
    <source>
        <strain evidence="4 5">DSM 45679</strain>
    </source>
</reference>
<gene>
    <name evidence="4" type="ORF">FB471_2006</name>
</gene>
<accession>A0A542DGT2</accession>
<comment type="caution">
    <text evidence="4">The sequence shown here is derived from an EMBL/GenBank/DDBJ whole genome shotgun (WGS) entry which is preliminary data.</text>
</comment>
<evidence type="ECO:0000313" key="4">
    <source>
        <dbReference type="EMBL" id="TQJ02283.1"/>
    </source>
</evidence>
<dbReference type="Pfam" id="PF02604">
    <property type="entry name" value="PhdYeFM_antitox"/>
    <property type="match status" value="1"/>
</dbReference>
<dbReference type="InterPro" id="IPR036165">
    <property type="entry name" value="YefM-like_sf"/>
</dbReference>
<organism evidence="4 5">
    <name type="scientific">Amycolatopsis cihanbeyliensis</name>
    <dbReference type="NCBI Taxonomy" id="1128664"/>
    <lineage>
        <taxon>Bacteria</taxon>
        <taxon>Bacillati</taxon>
        <taxon>Actinomycetota</taxon>
        <taxon>Actinomycetes</taxon>
        <taxon>Pseudonocardiales</taxon>
        <taxon>Pseudonocardiaceae</taxon>
        <taxon>Amycolatopsis</taxon>
    </lineage>
</organism>
<comment type="function">
    <text evidence="2">Antitoxin component of a type II toxin-antitoxin (TA) system.</text>
</comment>
<dbReference type="AlphaFoldDB" id="A0A542DGT2"/>
<evidence type="ECO:0000256" key="2">
    <source>
        <dbReference type="RuleBase" id="RU362080"/>
    </source>
</evidence>
<keyword evidence="5" id="KW-1185">Reference proteome</keyword>
<name>A0A542DGT2_AMYCI</name>
<evidence type="ECO:0000256" key="3">
    <source>
        <dbReference type="SAM" id="MobiDB-lite"/>
    </source>
</evidence>
<dbReference type="RefSeq" id="WP_141997154.1">
    <property type="nucleotide sequence ID" value="NZ_VFML01000001.1"/>
</dbReference>
<sequence length="84" mass="9376">MSRTIPHRELRNNSSAVLREVQAGERIDISNHGEIVAVLVPPNPHHRDSLRVRKARVTGGLSDLPRARIGQPAQESLDDLRGER</sequence>
<evidence type="ECO:0000256" key="1">
    <source>
        <dbReference type="ARBA" id="ARBA00009981"/>
    </source>
</evidence>
<protein>
    <recommendedName>
        <fullName evidence="2">Antitoxin</fullName>
    </recommendedName>
</protein>
<dbReference type="Gene3D" id="3.40.1620.10">
    <property type="entry name" value="YefM-like domain"/>
    <property type="match status" value="1"/>
</dbReference>
<dbReference type="Proteomes" id="UP000320876">
    <property type="component" value="Unassembled WGS sequence"/>
</dbReference>
<dbReference type="InterPro" id="IPR006442">
    <property type="entry name" value="Antitoxin_Phd/YefM"/>
</dbReference>
<dbReference type="NCBIfam" id="TIGR01552">
    <property type="entry name" value="phd_fam"/>
    <property type="match status" value="1"/>
</dbReference>
<proteinExistence type="inferred from homology"/>
<dbReference type="OrthoDB" id="557859at2"/>
<dbReference type="EMBL" id="VFML01000001">
    <property type="protein sequence ID" value="TQJ02283.1"/>
    <property type="molecule type" value="Genomic_DNA"/>
</dbReference>
<comment type="similarity">
    <text evidence="1 2">Belongs to the phD/YefM antitoxin family.</text>
</comment>
<evidence type="ECO:0000313" key="5">
    <source>
        <dbReference type="Proteomes" id="UP000320876"/>
    </source>
</evidence>
<dbReference type="SUPFAM" id="SSF143120">
    <property type="entry name" value="YefM-like"/>
    <property type="match status" value="1"/>
</dbReference>
<feature type="region of interest" description="Disordered" evidence="3">
    <location>
        <begin position="61"/>
        <end position="84"/>
    </location>
</feature>